<keyword evidence="5 8" id="KW-0812">Transmembrane</keyword>
<evidence type="ECO:0000256" key="4">
    <source>
        <dbReference type="ARBA" id="ARBA00022502"/>
    </source>
</evidence>
<evidence type="ECO:0000256" key="8">
    <source>
        <dbReference type="SAM" id="Phobius"/>
    </source>
</evidence>
<evidence type="ECO:0000313" key="9">
    <source>
        <dbReference type="Proteomes" id="UP000887566"/>
    </source>
</evidence>
<evidence type="ECO:0000256" key="1">
    <source>
        <dbReference type="ARBA" id="ARBA00004141"/>
    </source>
</evidence>
<feature type="transmembrane region" description="Helical" evidence="8">
    <location>
        <begin position="189"/>
        <end position="206"/>
    </location>
</feature>
<evidence type="ECO:0000256" key="5">
    <source>
        <dbReference type="ARBA" id="ARBA00022692"/>
    </source>
</evidence>
<evidence type="ECO:0000256" key="6">
    <source>
        <dbReference type="ARBA" id="ARBA00022989"/>
    </source>
</evidence>
<accession>A0A914VA35</accession>
<dbReference type="InterPro" id="IPR009450">
    <property type="entry name" value="Plno_GlcNAc_GPI2"/>
</dbReference>
<dbReference type="PANTHER" id="PTHR12982:SF0">
    <property type="entry name" value="PHOSPHATIDYLINOSITOL N-ACETYLGLUCOSAMINYLTRANSFERASE SUBUNIT C"/>
    <property type="match status" value="1"/>
</dbReference>
<evidence type="ECO:0000256" key="2">
    <source>
        <dbReference type="ARBA" id="ARBA00004687"/>
    </source>
</evidence>
<dbReference type="PIRSF" id="PIRSF016104">
    <property type="entry name" value="GPI2"/>
    <property type="match status" value="1"/>
</dbReference>
<organism evidence="9 10">
    <name type="scientific">Plectus sambesii</name>
    <dbReference type="NCBI Taxonomy" id="2011161"/>
    <lineage>
        <taxon>Eukaryota</taxon>
        <taxon>Metazoa</taxon>
        <taxon>Ecdysozoa</taxon>
        <taxon>Nematoda</taxon>
        <taxon>Chromadorea</taxon>
        <taxon>Plectida</taxon>
        <taxon>Plectina</taxon>
        <taxon>Plectoidea</taxon>
        <taxon>Plectidae</taxon>
        <taxon>Plectus</taxon>
    </lineage>
</organism>
<feature type="transmembrane region" description="Helical" evidence="8">
    <location>
        <begin position="74"/>
        <end position="97"/>
    </location>
</feature>
<comment type="pathway">
    <text evidence="2">Glycolipid biosynthesis; glycosylphosphatidylinositol-anchor biosynthesis.</text>
</comment>
<reference evidence="10" key="1">
    <citation type="submission" date="2022-11" db="UniProtKB">
        <authorList>
            <consortium name="WormBaseParasite"/>
        </authorList>
    </citation>
    <scope>IDENTIFICATION</scope>
</reference>
<name>A0A914VA35_9BILA</name>
<feature type="transmembrane region" description="Helical" evidence="8">
    <location>
        <begin position="163"/>
        <end position="183"/>
    </location>
</feature>
<keyword evidence="9" id="KW-1185">Reference proteome</keyword>
<evidence type="ECO:0000256" key="3">
    <source>
        <dbReference type="ARBA" id="ARBA00008321"/>
    </source>
</evidence>
<sequence length="281" mass="31171">MSARKPWKKILYEQQGYADNFNGPQFLQEMKKNVTAETYELWQAIGGSCVLMLQIDVVVLFAVIFAFVDTDVIGWQWLLAICFTLAVLGYVVLLYLSSPANRLDLIKDNLKTLIVFFAFGYGLSPVFRTLTETISTDTIYAMSTCMFLLSIAFHDYSVDAPIVSSSFSLNLAIFGAVCLISRLPSSNHAFAVLTLAVQLFAQWPLVRGRLVALDSRLNAAMMFVVAGVTIAGCGALSLVAAALHILLHVFICIVCPWWLIWMQPLKSTIHGPWDEAIIKDS</sequence>
<evidence type="ECO:0000256" key="7">
    <source>
        <dbReference type="ARBA" id="ARBA00023136"/>
    </source>
</evidence>
<proteinExistence type="inferred from homology"/>
<protein>
    <submittedName>
        <fullName evidence="10">Phosphatidylinositol N-acetylglucosaminyltransferase subunit C</fullName>
    </submittedName>
</protein>
<feature type="transmembrane region" description="Helical" evidence="8">
    <location>
        <begin position="218"/>
        <end position="239"/>
    </location>
</feature>
<dbReference type="GO" id="GO:0006506">
    <property type="term" value="P:GPI anchor biosynthetic process"/>
    <property type="evidence" value="ECO:0007669"/>
    <property type="project" value="UniProtKB-KW"/>
</dbReference>
<dbReference type="AlphaFoldDB" id="A0A914VA35"/>
<dbReference type="GO" id="GO:0000506">
    <property type="term" value="C:glycosylphosphatidylinositol-N-acetylglucosaminyltransferase (GPI-GnT) complex"/>
    <property type="evidence" value="ECO:0007669"/>
    <property type="project" value="TreeGrafter"/>
</dbReference>
<comment type="subcellular location">
    <subcellularLocation>
        <location evidence="1">Membrane</location>
        <topology evidence="1">Multi-pass membrane protein</topology>
    </subcellularLocation>
</comment>
<keyword evidence="7 8" id="KW-0472">Membrane</keyword>
<dbReference type="Proteomes" id="UP000887566">
    <property type="component" value="Unplaced"/>
</dbReference>
<feature type="transmembrane region" description="Helical" evidence="8">
    <location>
        <begin position="41"/>
        <end position="68"/>
    </location>
</feature>
<keyword evidence="4" id="KW-0337">GPI-anchor biosynthesis</keyword>
<dbReference type="WBParaSite" id="PSAMB.scaffold1694size28667.g14453.t1">
    <property type="protein sequence ID" value="PSAMB.scaffold1694size28667.g14453.t1"/>
    <property type="gene ID" value="PSAMB.scaffold1694size28667.g14453"/>
</dbReference>
<comment type="similarity">
    <text evidence="3">Belongs to the PIGC family.</text>
</comment>
<evidence type="ECO:0000313" key="10">
    <source>
        <dbReference type="WBParaSite" id="PSAMB.scaffold1694size28667.g14453.t1"/>
    </source>
</evidence>
<feature type="transmembrane region" description="Helical" evidence="8">
    <location>
        <begin position="245"/>
        <end position="262"/>
    </location>
</feature>
<dbReference type="PANTHER" id="PTHR12982">
    <property type="entry name" value="PHOSPHATIDYLINOSITOL GLYCAN, CLASS C"/>
    <property type="match status" value="1"/>
</dbReference>
<feature type="transmembrane region" description="Helical" evidence="8">
    <location>
        <begin position="109"/>
        <end position="127"/>
    </location>
</feature>
<dbReference type="Pfam" id="PF06432">
    <property type="entry name" value="GPI2"/>
    <property type="match status" value="1"/>
</dbReference>
<keyword evidence="6 8" id="KW-1133">Transmembrane helix</keyword>